<accession>A0A1V0U0R5</accession>
<reference evidence="1 2" key="1">
    <citation type="submission" date="2017-04" db="EMBL/GenBank/DDBJ databases">
        <title>Complete Genome Sequence of Streptomyces gilvosporeus F607, a Capable Producer of Natamycin.</title>
        <authorList>
            <person name="Zong G."/>
            <person name="Zhong C."/>
            <person name="Fu J."/>
            <person name="Qin R."/>
            <person name="Cao G."/>
        </authorList>
    </citation>
    <scope>NUCLEOTIDE SEQUENCE [LARGE SCALE GENOMIC DNA]</scope>
    <source>
        <strain evidence="1 2">F607</strain>
    </source>
</reference>
<dbReference type="OrthoDB" id="9815525at2"/>
<sequence length="107" mass="11589">MPATKVAPAQSIIVGYRTAHVPDELQGRVHSAVNLLGNAVTPLAPTAVGALVTSDGYPTTDAALPMGALAMMARHHIPFRLIRDSDDGRFRRGPLLRRAWGRRRVEL</sequence>
<dbReference type="KEGG" id="sgv:B1H19_35380"/>
<organism evidence="1 2">
    <name type="scientific">Streptomyces gilvosporeus</name>
    <dbReference type="NCBI Taxonomy" id="553510"/>
    <lineage>
        <taxon>Bacteria</taxon>
        <taxon>Bacillati</taxon>
        <taxon>Actinomycetota</taxon>
        <taxon>Actinomycetes</taxon>
        <taxon>Kitasatosporales</taxon>
        <taxon>Streptomycetaceae</taxon>
        <taxon>Streptomyces</taxon>
    </lineage>
</organism>
<name>A0A1V0U0R5_9ACTN</name>
<gene>
    <name evidence="1" type="ORF">B1H19_35380</name>
</gene>
<evidence type="ECO:0000313" key="1">
    <source>
        <dbReference type="EMBL" id="ARF58766.1"/>
    </source>
</evidence>
<keyword evidence="2" id="KW-1185">Reference proteome</keyword>
<proteinExistence type="predicted"/>
<dbReference type="AlphaFoldDB" id="A0A1V0U0R5"/>
<dbReference type="RefSeq" id="WP_083108958.1">
    <property type="nucleotide sequence ID" value="NZ_CP020569.1"/>
</dbReference>
<dbReference type="STRING" id="553510.B1H19_35380"/>
<protein>
    <submittedName>
        <fullName evidence="1">Uncharacterized protein</fullName>
    </submittedName>
</protein>
<dbReference type="Proteomes" id="UP000192726">
    <property type="component" value="Chromosome"/>
</dbReference>
<evidence type="ECO:0000313" key="2">
    <source>
        <dbReference type="Proteomes" id="UP000192726"/>
    </source>
</evidence>
<dbReference type="EMBL" id="CP020569">
    <property type="protein sequence ID" value="ARF58766.1"/>
    <property type="molecule type" value="Genomic_DNA"/>
</dbReference>